<feature type="non-terminal residue" evidence="1">
    <location>
        <position position="1"/>
    </location>
</feature>
<dbReference type="Proteomes" id="UP000000707">
    <property type="component" value="Unassembled WGS sequence"/>
</dbReference>
<dbReference type="EMBL" id="GL996528">
    <property type="protein sequence ID" value="EGV60659.1"/>
    <property type="molecule type" value="Genomic_DNA"/>
</dbReference>
<gene>
    <name evidence="1" type="ORF">CANTEDRAFT_116716</name>
</gene>
<name>G3BF75_CANTC</name>
<organism evidence="2">
    <name type="scientific">Candida tenuis (strain ATCC 10573 / BCRC 21748 / CBS 615 / JCM 9827 / NBRC 10315 / NRRL Y-1498 / VKM Y-70)</name>
    <name type="common">Yeast</name>
    <name type="synonym">Yamadazyma tenuis</name>
    <dbReference type="NCBI Taxonomy" id="590646"/>
    <lineage>
        <taxon>Eukaryota</taxon>
        <taxon>Fungi</taxon>
        <taxon>Dikarya</taxon>
        <taxon>Ascomycota</taxon>
        <taxon>Saccharomycotina</taxon>
        <taxon>Pichiomycetes</taxon>
        <taxon>Debaryomycetaceae</taxon>
        <taxon>Yamadazyma</taxon>
    </lineage>
</organism>
<evidence type="ECO:0000313" key="1">
    <source>
        <dbReference type="EMBL" id="EGV60659.1"/>
    </source>
</evidence>
<accession>G3BF75</accession>
<dbReference type="HOGENOM" id="CLU_2503810_0_0_1"/>
<dbReference type="AlphaFoldDB" id="G3BF75"/>
<evidence type="ECO:0000313" key="2">
    <source>
        <dbReference type="Proteomes" id="UP000000707"/>
    </source>
</evidence>
<sequence>IIVDGYEGTKILGLTCHISRDSAILRALAFTSLSPLLSPKNYELHLPTTRDEVMRHMFRIYSQLVRQPRNVLSLLLEVQTTLIARG</sequence>
<reference evidence="1 2" key="1">
    <citation type="journal article" date="2011" name="Proc. Natl. Acad. Sci. U.S.A.">
        <title>Comparative genomics of xylose-fermenting fungi for enhanced biofuel production.</title>
        <authorList>
            <person name="Wohlbach D.J."/>
            <person name="Kuo A."/>
            <person name="Sato T.K."/>
            <person name="Potts K.M."/>
            <person name="Salamov A.A."/>
            <person name="LaButti K.M."/>
            <person name="Sun H."/>
            <person name="Clum A."/>
            <person name="Pangilinan J.L."/>
            <person name="Lindquist E.A."/>
            <person name="Lucas S."/>
            <person name="Lapidus A."/>
            <person name="Jin M."/>
            <person name="Gunawan C."/>
            <person name="Balan V."/>
            <person name="Dale B.E."/>
            <person name="Jeffries T.W."/>
            <person name="Zinkel R."/>
            <person name="Barry K.W."/>
            <person name="Grigoriev I.V."/>
            <person name="Gasch A.P."/>
        </authorList>
    </citation>
    <scope>NUCLEOTIDE SEQUENCE [LARGE SCALE GENOMIC DNA]</scope>
    <source>
        <strain evidence="2">ATCC 10573 / BCRC 21748 / CBS 615 / JCM 9827 / NBRC 10315 / NRRL Y-1498 / VKM Y-70</strain>
    </source>
</reference>
<keyword evidence="2" id="KW-1185">Reference proteome</keyword>
<proteinExistence type="predicted"/>
<protein>
    <submittedName>
        <fullName evidence="1">Uncharacterized protein</fullName>
    </submittedName>
</protein>